<evidence type="ECO:0000256" key="2">
    <source>
        <dbReference type="SAM" id="SignalP"/>
    </source>
</evidence>
<keyword evidence="4" id="KW-1185">Reference proteome</keyword>
<organism evidence="3 4">
    <name type="scientific">Marinobacter koreensis</name>
    <dbReference type="NCBI Taxonomy" id="335974"/>
    <lineage>
        <taxon>Bacteria</taxon>
        <taxon>Pseudomonadati</taxon>
        <taxon>Pseudomonadota</taxon>
        <taxon>Gammaproteobacteria</taxon>
        <taxon>Pseudomonadales</taxon>
        <taxon>Marinobacteraceae</taxon>
        <taxon>Marinobacter</taxon>
    </lineage>
</organism>
<evidence type="ECO:0000256" key="1">
    <source>
        <dbReference type="SAM" id="Phobius"/>
    </source>
</evidence>
<gene>
    <name evidence="3" type="ORF">ACFPQA_13405</name>
</gene>
<keyword evidence="1" id="KW-0472">Membrane</keyword>
<accession>A0ABW0RML6</accession>
<keyword evidence="1" id="KW-1133">Transmembrane helix</keyword>
<feature type="chain" id="PRO_5046832153" evidence="2">
    <location>
        <begin position="22"/>
        <end position="176"/>
    </location>
</feature>
<dbReference type="RefSeq" id="WP_248160544.1">
    <property type="nucleotide sequence ID" value="NZ_JAKZAJ010000006.1"/>
</dbReference>
<protein>
    <submittedName>
        <fullName evidence="3">Uncharacterized protein</fullName>
    </submittedName>
</protein>
<reference evidence="4" key="1">
    <citation type="journal article" date="2019" name="Int. J. Syst. Evol. Microbiol.">
        <title>The Global Catalogue of Microorganisms (GCM) 10K type strain sequencing project: providing services to taxonomists for standard genome sequencing and annotation.</title>
        <authorList>
            <consortium name="The Broad Institute Genomics Platform"/>
            <consortium name="The Broad Institute Genome Sequencing Center for Infectious Disease"/>
            <person name="Wu L."/>
            <person name="Ma J."/>
        </authorList>
    </citation>
    <scope>NUCLEOTIDE SEQUENCE [LARGE SCALE GENOMIC DNA]</scope>
    <source>
        <strain evidence="4">CGMCC 4.1799</strain>
    </source>
</reference>
<feature type="signal peptide" evidence="2">
    <location>
        <begin position="1"/>
        <end position="21"/>
    </location>
</feature>
<evidence type="ECO:0000313" key="3">
    <source>
        <dbReference type="EMBL" id="MFC5546059.1"/>
    </source>
</evidence>
<name>A0ABW0RML6_9GAMM</name>
<evidence type="ECO:0000313" key="4">
    <source>
        <dbReference type="Proteomes" id="UP001596055"/>
    </source>
</evidence>
<dbReference type="EMBL" id="JBHSNL010000004">
    <property type="protein sequence ID" value="MFC5546059.1"/>
    <property type="molecule type" value="Genomic_DNA"/>
</dbReference>
<keyword evidence="2" id="KW-0732">Signal</keyword>
<keyword evidence="1" id="KW-0812">Transmembrane</keyword>
<feature type="transmembrane region" description="Helical" evidence="1">
    <location>
        <begin position="149"/>
        <end position="166"/>
    </location>
</feature>
<sequence>MKQLKYLLAGCLLLSATLVSAASLQLQLQPDPANPAHPTMGDWMHFDSVITNSGQQPIEGLVAWISLVEVTPGKEQPMDLEDWSAHKAVTGTTLQPGATLNTQWPMRLIQNGDYRVVISTTDRNNKTVFTSPTLQFHVTQKPVVESTRILPVALGIPLLIGGLFGVQKFRHQHKVS</sequence>
<proteinExistence type="predicted"/>
<dbReference type="Proteomes" id="UP001596055">
    <property type="component" value="Unassembled WGS sequence"/>
</dbReference>
<comment type="caution">
    <text evidence="3">The sequence shown here is derived from an EMBL/GenBank/DDBJ whole genome shotgun (WGS) entry which is preliminary data.</text>
</comment>